<evidence type="ECO:0000256" key="10">
    <source>
        <dbReference type="ARBA" id="ARBA00022989"/>
    </source>
</evidence>
<evidence type="ECO:0000256" key="12">
    <source>
        <dbReference type="RuleBase" id="RU363112"/>
    </source>
</evidence>
<feature type="transmembrane region" description="Helical" evidence="12">
    <location>
        <begin position="295"/>
        <end position="319"/>
    </location>
</feature>
<dbReference type="PANTHER" id="PTHR12468:SF2">
    <property type="entry name" value="GPI MANNOSYLTRANSFERASE 2"/>
    <property type="match status" value="1"/>
</dbReference>
<feature type="transmembrane region" description="Helical" evidence="12">
    <location>
        <begin position="196"/>
        <end position="217"/>
    </location>
</feature>
<protein>
    <recommendedName>
        <fullName evidence="4 12">GPI mannosyltransferase 2</fullName>
        <ecNumber evidence="12">2.4.1.-</ecNumber>
    </recommendedName>
</protein>
<evidence type="ECO:0000256" key="9">
    <source>
        <dbReference type="ARBA" id="ARBA00022824"/>
    </source>
</evidence>
<keyword evidence="16" id="KW-1185">Reference proteome</keyword>
<proteinExistence type="inferred from homology"/>
<comment type="caution">
    <text evidence="12">Lacks conserved residue(s) required for the propagation of feature annotation.</text>
</comment>
<accession>A0AAV5S314</accession>
<dbReference type="GO" id="GO:0006506">
    <property type="term" value="P:GPI anchor biosynthetic process"/>
    <property type="evidence" value="ECO:0007669"/>
    <property type="project" value="UniProtKB-KW"/>
</dbReference>
<dbReference type="Proteomes" id="UP001377567">
    <property type="component" value="Unassembled WGS sequence"/>
</dbReference>
<feature type="transmembrane region" description="Helical" evidence="12">
    <location>
        <begin position="164"/>
        <end position="184"/>
    </location>
</feature>
<evidence type="ECO:0000256" key="8">
    <source>
        <dbReference type="ARBA" id="ARBA00022692"/>
    </source>
</evidence>
<comment type="subcellular location">
    <subcellularLocation>
        <location evidence="1 12">Endoplasmic reticulum membrane</location>
        <topology evidence="1 12">Multi-pass membrane protein</topology>
    </subcellularLocation>
</comment>
<dbReference type="InterPro" id="IPR007315">
    <property type="entry name" value="PIG-V/Gpi18"/>
</dbReference>
<keyword evidence="9 12" id="KW-0256">Endoplasmic reticulum</keyword>
<feature type="region of interest" description="Disordered" evidence="13">
    <location>
        <begin position="1"/>
        <end position="29"/>
    </location>
</feature>
<evidence type="ECO:0000313" key="16">
    <source>
        <dbReference type="Proteomes" id="UP001377567"/>
    </source>
</evidence>
<feature type="transmembrane region" description="Helical" evidence="12">
    <location>
        <begin position="254"/>
        <end position="283"/>
    </location>
</feature>
<keyword evidence="6 12" id="KW-0328">Glycosyltransferase</keyword>
<reference evidence="15 16" key="1">
    <citation type="journal article" date="2023" name="Elife">
        <title>Identification of key yeast species and microbe-microbe interactions impacting larval growth of Drosophila in the wild.</title>
        <authorList>
            <person name="Mure A."/>
            <person name="Sugiura Y."/>
            <person name="Maeda R."/>
            <person name="Honda K."/>
            <person name="Sakurai N."/>
            <person name="Takahashi Y."/>
            <person name="Watada M."/>
            <person name="Katoh T."/>
            <person name="Gotoh A."/>
            <person name="Gotoh Y."/>
            <person name="Taniguchi I."/>
            <person name="Nakamura K."/>
            <person name="Hayashi T."/>
            <person name="Katayama T."/>
            <person name="Uemura T."/>
            <person name="Hattori Y."/>
        </authorList>
    </citation>
    <scope>NUCLEOTIDE SEQUENCE [LARGE SCALE GENOMIC DNA]</scope>
    <source>
        <strain evidence="15 16">KH-74</strain>
    </source>
</reference>
<feature type="transmembrane region" description="Helical" evidence="12">
    <location>
        <begin position="378"/>
        <end position="397"/>
    </location>
</feature>
<dbReference type="EMBL" id="BTGD01000022">
    <property type="protein sequence ID" value="GMM58240.1"/>
    <property type="molecule type" value="Genomic_DNA"/>
</dbReference>
<feature type="transmembrane region" description="Helical" evidence="12">
    <location>
        <begin position="464"/>
        <end position="484"/>
    </location>
</feature>
<dbReference type="GO" id="GO:0005789">
    <property type="term" value="C:endoplasmic reticulum membrane"/>
    <property type="evidence" value="ECO:0007669"/>
    <property type="project" value="UniProtKB-SubCell"/>
</dbReference>
<keyword evidence="5 12" id="KW-0337">GPI-anchor biosynthesis</keyword>
<dbReference type="Pfam" id="PF04188">
    <property type="entry name" value="Mannosyl_trans2"/>
    <property type="match status" value="1"/>
</dbReference>
<comment type="similarity">
    <text evidence="3 12">Belongs to the PIGV family.</text>
</comment>
<comment type="function">
    <text evidence="12">Mannosyltransferase involved in glycosylphosphatidylinositol-anchor biosynthesis.</text>
</comment>
<evidence type="ECO:0000256" key="11">
    <source>
        <dbReference type="ARBA" id="ARBA00023136"/>
    </source>
</evidence>
<keyword evidence="7 12" id="KW-0808">Transferase</keyword>
<organism evidence="15 16">
    <name type="scientific">Maudiozyma humilis</name>
    <name type="common">Sour dough yeast</name>
    <name type="synonym">Kazachstania humilis</name>
    <dbReference type="NCBI Taxonomy" id="51915"/>
    <lineage>
        <taxon>Eukaryota</taxon>
        <taxon>Fungi</taxon>
        <taxon>Dikarya</taxon>
        <taxon>Ascomycota</taxon>
        <taxon>Saccharomycotina</taxon>
        <taxon>Saccharomycetes</taxon>
        <taxon>Saccharomycetales</taxon>
        <taxon>Saccharomycetaceae</taxon>
        <taxon>Maudiozyma</taxon>
    </lineage>
</organism>
<evidence type="ECO:0000256" key="5">
    <source>
        <dbReference type="ARBA" id="ARBA00022502"/>
    </source>
</evidence>
<dbReference type="AlphaFoldDB" id="A0AAV5S314"/>
<evidence type="ECO:0000256" key="7">
    <source>
        <dbReference type="ARBA" id="ARBA00022679"/>
    </source>
</evidence>
<sequence>MAEVKQRGTRGSGETGAQKGVHGCDDKQSGQEREGKWAYAPLVQVTGLFVVVRLAQYILVGLTPGAGFDNSTQLLLDIYVSADAQARFFHRHVLNKLLPWDSVFFIKGMMSTDVLPEYEHEFAFSITWTWTVKQVYRVLCRLCGVSETPDFYCMLKVAIALENVLYYISTLVLYHLTFLVFSPTASTTHNHYASRLAKTTAVLFVFTSAAGFTLGIYSEPLSSCFTFVGMVCREYACRDLSADAKRFHHPARSFLLYTFATTACFTIAMLNRSNCVLLGLFYLYDLWRFALAQSFALALWQPLLSGLAMLTALVVQQYYIPFQHFCVGSTPSEWCADRWFSAGALAFLTRSSLYSYIQSHYWHVGFLSYWTPNNIPNFLFALPNLVVMAYASFYFSWIYPQSRLRPKVLVTVAFVAAMLLFANVQIINRLATSVPLHLWYLADRLVKGGAHSGSDRGDDRLVKYYLCWLVAWIPAQTILFAAFLPPA</sequence>
<evidence type="ECO:0000256" key="4">
    <source>
        <dbReference type="ARBA" id="ARBA00013795"/>
    </source>
</evidence>
<dbReference type="GO" id="GO:0000009">
    <property type="term" value="F:alpha-1,6-mannosyltransferase activity"/>
    <property type="evidence" value="ECO:0007669"/>
    <property type="project" value="InterPro"/>
</dbReference>
<dbReference type="GO" id="GO:0004376">
    <property type="term" value="F:GPI mannosyltransferase activity"/>
    <property type="evidence" value="ECO:0007669"/>
    <property type="project" value="InterPro"/>
</dbReference>
<evidence type="ECO:0000256" key="2">
    <source>
        <dbReference type="ARBA" id="ARBA00004687"/>
    </source>
</evidence>
<evidence type="ECO:0000313" key="15">
    <source>
        <dbReference type="EMBL" id="GMM58240.1"/>
    </source>
</evidence>
<dbReference type="EMBL" id="BTGD01000018">
    <property type="protein sequence ID" value="GMM58030.1"/>
    <property type="molecule type" value="Genomic_DNA"/>
</dbReference>
<dbReference type="GO" id="GO:0031501">
    <property type="term" value="C:mannosyltransferase complex"/>
    <property type="evidence" value="ECO:0007669"/>
    <property type="project" value="TreeGrafter"/>
</dbReference>
<evidence type="ECO:0000256" key="6">
    <source>
        <dbReference type="ARBA" id="ARBA00022676"/>
    </source>
</evidence>
<dbReference type="PANTHER" id="PTHR12468">
    <property type="entry name" value="GPI MANNOSYLTRANSFERASE 2"/>
    <property type="match status" value="1"/>
</dbReference>
<dbReference type="EC" id="2.4.1.-" evidence="12"/>
<evidence type="ECO:0000256" key="1">
    <source>
        <dbReference type="ARBA" id="ARBA00004477"/>
    </source>
</evidence>
<evidence type="ECO:0000256" key="13">
    <source>
        <dbReference type="SAM" id="MobiDB-lite"/>
    </source>
</evidence>
<feature type="transmembrane region" description="Helical" evidence="12">
    <location>
        <begin position="409"/>
        <end position="427"/>
    </location>
</feature>
<name>A0AAV5S314_MAUHU</name>
<comment type="caution">
    <text evidence="15">The sequence shown here is derived from an EMBL/GenBank/DDBJ whole genome shotgun (WGS) entry which is preliminary data.</text>
</comment>
<keyword evidence="10 12" id="KW-1133">Transmembrane helix</keyword>
<reference evidence="15" key="2">
    <citation type="submission" date="2023-06" db="EMBL/GenBank/DDBJ databases">
        <authorList>
            <person name="Mure A."/>
            <person name="Hattori Y."/>
        </authorList>
    </citation>
    <scope>NUCLEOTIDE SEQUENCE</scope>
    <source>
        <strain evidence="15">KH-74</strain>
    </source>
</reference>
<gene>
    <name evidence="14" type="ORF">DAKH74_046460</name>
    <name evidence="15" type="ORF">DAKH74_048560</name>
</gene>
<comment type="pathway">
    <text evidence="2 12">Glycolipid biosynthesis; glycosylphosphatidylinositol-anchor biosynthesis.</text>
</comment>
<evidence type="ECO:0000313" key="14">
    <source>
        <dbReference type="EMBL" id="GMM58030.1"/>
    </source>
</evidence>
<keyword evidence="11 12" id="KW-0472">Membrane</keyword>
<keyword evidence="8 12" id="KW-0812">Transmembrane</keyword>
<evidence type="ECO:0000256" key="3">
    <source>
        <dbReference type="ARBA" id="ARBA00008698"/>
    </source>
</evidence>